<dbReference type="EMBL" id="EQ973772">
    <property type="protein sequence ID" value="EEF52255.1"/>
    <property type="molecule type" value="Genomic_DNA"/>
</dbReference>
<name>B9R6X5_RICCO</name>
<evidence type="ECO:0000313" key="3">
    <source>
        <dbReference type="Proteomes" id="UP000008311"/>
    </source>
</evidence>
<dbReference type="InParanoid" id="B9R6X5"/>
<accession>B9R6X5</accession>
<sequence>MTRESEVQSPLTKKQATASHDSWRSQPGHGFDLPKGFKNCLIIDQVFREGRASGEDSNERKLSRCRFYNLRHLRPEQITIIKYVIENSFKKEIQFYLRTSRIIWPTS</sequence>
<dbReference type="AlphaFoldDB" id="B9R6X5"/>
<proteinExistence type="predicted"/>
<protein>
    <submittedName>
        <fullName evidence="2">Uncharacterized protein</fullName>
    </submittedName>
</protein>
<dbReference type="Proteomes" id="UP000008311">
    <property type="component" value="Unassembled WGS sequence"/>
</dbReference>
<feature type="compositionally biased region" description="Polar residues" evidence="1">
    <location>
        <begin position="7"/>
        <end position="20"/>
    </location>
</feature>
<reference evidence="3" key="1">
    <citation type="journal article" date="2010" name="Nat. Biotechnol.">
        <title>Draft genome sequence of the oilseed species Ricinus communis.</title>
        <authorList>
            <person name="Chan A.P."/>
            <person name="Crabtree J."/>
            <person name="Zhao Q."/>
            <person name="Lorenzi H."/>
            <person name="Orvis J."/>
            <person name="Puiu D."/>
            <person name="Melake-Berhan A."/>
            <person name="Jones K.M."/>
            <person name="Redman J."/>
            <person name="Chen G."/>
            <person name="Cahoon E.B."/>
            <person name="Gedil M."/>
            <person name="Stanke M."/>
            <person name="Haas B.J."/>
            <person name="Wortman J.R."/>
            <person name="Fraser-Liggett C.M."/>
            <person name="Ravel J."/>
            <person name="Rabinowicz P.D."/>
        </authorList>
    </citation>
    <scope>NUCLEOTIDE SEQUENCE [LARGE SCALE GENOMIC DNA]</scope>
    <source>
        <strain evidence="3">cv. Hale</strain>
    </source>
</reference>
<evidence type="ECO:0000256" key="1">
    <source>
        <dbReference type="SAM" id="MobiDB-lite"/>
    </source>
</evidence>
<gene>
    <name evidence="2" type="ORF">RCOM_1586700</name>
</gene>
<organism evidence="2 3">
    <name type="scientific">Ricinus communis</name>
    <name type="common">Castor bean</name>
    <dbReference type="NCBI Taxonomy" id="3988"/>
    <lineage>
        <taxon>Eukaryota</taxon>
        <taxon>Viridiplantae</taxon>
        <taxon>Streptophyta</taxon>
        <taxon>Embryophyta</taxon>
        <taxon>Tracheophyta</taxon>
        <taxon>Spermatophyta</taxon>
        <taxon>Magnoliopsida</taxon>
        <taxon>eudicotyledons</taxon>
        <taxon>Gunneridae</taxon>
        <taxon>Pentapetalae</taxon>
        <taxon>rosids</taxon>
        <taxon>fabids</taxon>
        <taxon>Malpighiales</taxon>
        <taxon>Euphorbiaceae</taxon>
        <taxon>Acalyphoideae</taxon>
        <taxon>Acalypheae</taxon>
        <taxon>Ricinus</taxon>
    </lineage>
</organism>
<feature type="region of interest" description="Disordered" evidence="1">
    <location>
        <begin position="1"/>
        <end position="33"/>
    </location>
</feature>
<evidence type="ECO:0000313" key="2">
    <source>
        <dbReference type="EMBL" id="EEF52255.1"/>
    </source>
</evidence>
<keyword evidence="3" id="KW-1185">Reference proteome</keyword>